<protein>
    <recommendedName>
        <fullName evidence="3">50S ribosomal protein L13, chloroplastic</fullName>
    </recommendedName>
</protein>
<dbReference type="InterPro" id="IPR036899">
    <property type="entry name" value="Ribosomal_uL13_sf"/>
</dbReference>
<dbReference type="OrthoDB" id="274622at2759"/>
<organism evidence="1 2">
    <name type="scientific">Tetrabaena socialis</name>
    <dbReference type="NCBI Taxonomy" id="47790"/>
    <lineage>
        <taxon>Eukaryota</taxon>
        <taxon>Viridiplantae</taxon>
        <taxon>Chlorophyta</taxon>
        <taxon>core chlorophytes</taxon>
        <taxon>Chlorophyceae</taxon>
        <taxon>CS clade</taxon>
        <taxon>Chlamydomonadales</taxon>
        <taxon>Tetrabaenaceae</taxon>
        <taxon>Tetrabaena</taxon>
    </lineage>
</organism>
<dbReference type="AlphaFoldDB" id="A0A2J8A792"/>
<keyword evidence="2" id="KW-1185">Reference proteome</keyword>
<dbReference type="GO" id="GO:0005840">
    <property type="term" value="C:ribosome"/>
    <property type="evidence" value="ECO:0007669"/>
    <property type="project" value="InterPro"/>
</dbReference>
<reference evidence="1 2" key="1">
    <citation type="journal article" date="2017" name="Mol. Biol. Evol.">
        <title>The 4-celled Tetrabaena socialis nuclear genome reveals the essential components for genetic control of cell number at the origin of multicellularity in the volvocine lineage.</title>
        <authorList>
            <person name="Featherston J."/>
            <person name="Arakaki Y."/>
            <person name="Hanschen E.R."/>
            <person name="Ferris P.J."/>
            <person name="Michod R.E."/>
            <person name="Olson B.J.S.C."/>
            <person name="Nozaki H."/>
            <person name="Durand P.M."/>
        </authorList>
    </citation>
    <scope>NUCLEOTIDE SEQUENCE [LARGE SCALE GENOMIC DNA]</scope>
    <source>
        <strain evidence="1 2">NIES-571</strain>
    </source>
</reference>
<name>A0A2J8A792_9CHLO</name>
<dbReference type="Proteomes" id="UP000236333">
    <property type="component" value="Unassembled WGS sequence"/>
</dbReference>
<proteinExistence type="predicted"/>
<accession>A0A2J8A792</accession>
<evidence type="ECO:0000313" key="2">
    <source>
        <dbReference type="Proteomes" id="UP000236333"/>
    </source>
</evidence>
<dbReference type="GO" id="GO:0003735">
    <property type="term" value="F:structural constituent of ribosome"/>
    <property type="evidence" value="ECO:0007669"/>
    <property type="project" value="InterPro"/>
</dbReference>
<comment type="caution">
    <text evidence="1">The sequence shown here is derived from an EMBL/GenBank/DDBJ whole genome shotgun (WGS) entry which is preliminary data.</text>
</comment>
<dbReference type="Gene3D" id="3.90.1180.10">
    <property type="entry name" value="Ribosomal protein L13"/>
    <property type="match status" value="1"/>
</dbReference>
<gene>
    <name evidence="1" type="ORF">TSOC_005088</name>
</gene>
<evidence type="ECO:0008006" key="3">
    <source>
        <dbReference type="Google" id="ProtNLM"/>
    </source>
</evidence>
<dbReference type="GO" id="GO:0006412">
    <property type="term" value="P:translation"/>
    <property type="evidence" value="ECO:0007669"/>
    <property type="project" value="InterPro"/>
</dbReference>
<dbReference type="EMBL" id="PGGS01000132">
    <property type="protein sequence ID" value="PNH08391.1"/>
    <property type="molecule type" value="Genomic_DNA"/>
</dbReference>
<evidence type="ECO:0000313" key="1">
    <source>
        <dbReference type="EMBL" id="PNH08391.1"/>
    </source>
</evidence>
<dbReference type="SUPFAM" id="SSF52161">
    <property type="entry name" value="Ribosomal protein L13"/>
    <property type="match status" value="1"/>
</dbReference>
<sequence length="103" mass="10885">MTLTGKLGGQTAFTTERRGAIRTAFQGSRVASRVAPVVRSRTVSSVVCQAAAAEAPTFKGDLLNKSYYPTSADAAAVNKSWYVIDAEGQTLGRLATLAATYIR</sequence>